<dbReference type="EC" id="2.7.1.105" evidence="3"/>
<evidence type="ECO:0000256" key="10">
    <source>
        <dbReference type="ARBA" id="ARBA00022990"/>
    </source>
</evidence>
<dbReference type="Pfam" id="PF00300">
    <property type="entry name" value="His_Phos_1"/>
    <property type="match status" value="2"/>
</dbReference>
<evidence type="ECO:0000256" key="5">
    <source>
        <dbReference type="ARBA" id="ARBA00022553"/>
    </source>
</evidence>
<dbReference type="SUPFAM" id="SSF53254">
    <property type="entry name" value="Phosphoglycerate mutase-like"/>
    <property type="match status" value="1"/>
</dbReference>
<dbReference type="PANTHER" id="PTHR10606:SF48">
    <property type="entry name" value="6-PHOSPHOFRUCTO-2-KINASE_FRUCTOSE-2,6-BISPHOSPHATASE 2"/>
    <property type="match status" value="1"/>
</dbReference>
<dbReference type="CDD" id="cd07067">
    <property type="entry name" value="HP_PGM_like"/>
    <property type="match status" value="1"/>
</dbReference>
<evidence type="ECO:0000256" key="11">
    <source>
        <dbReference type="ARBA" id="ARBA00023268"/>
    </source>
</evidence>
<evidence type="ECO:0000256" key="18">
    <source>
        <dbReference type="SAM" id="MobiDB-lite"/>
    </source>
</evidence>
<evidence type="ECO:0000256" key="4">
    <source>
        <dbReference type="ARBA" id="ARBA00013067"/>
    </source>
</evidence>
<dbReference type="GO" id="GO:0004331">
    <property type="term" value="F:fructose-2,6-bisphosphate 2-phosphatase activity"/>
    <property type="evidence" value="ECO:0007669"/>
    <property type="project" value="UniProtKB-EC"/>
</dbReference>
<evidence type="ECO:0000256" key="8">
    <source>
        <dbReference type="ARBA" id="ARBA00022801"/>
    </source>
</evidence>
<feature type="binding site" evidence="16">
    <location>
        <begin position="60"/>
        <end position="67"/>
    </location>
    <ligand>
        <name>substrate</name>
    </ligand>
</feature>
<comment type="similarity">
    <text evidence="2">In the C-terminal section; belongs to the phosphoglycerate mutase family.</text>
</comment>
<comment type="subunit">
    <text evidence="14">Homodimer. Forms a heterodimer with PFKFB3.</text>
</comment>
<dbReference type="EC" id="3.1.3.46" evidence="4"/>
<evidence type="ECO:0000256" key="15">
    <source>
        <dbReference type="PIRSR" id="PIRSR613078-1"/>
    </source>
</evidence>
<feature type="binding site" evidence="16">
    <location>
        <position position="110"/>
    </location>
    <ligand>
        <name>substrate</name>
    </ligand>
</feature>
<keyword evidence="6" id="KW-0808">Transferase</keyword>
<dbReference type="OrthoDB" id="267323at2759"/>
<dbReference type="InterPro" id="IPR027417">
    <property type="entry name" value="P-loop_NTPase"/>
</dbReference>
<dbReference type="Gene3D" id="3.40.50.300">
    <property type="entry name" value="P-loop containing nucleotide triphosphate hydrolases"/>
    <property type="match status" value="1"/>
</dbReference>
<dbReference type="GO" id="GO:0005524">
    <property type="term" value="F:ATP binding"/>
    <property type="evidence" value="ECO:0007669"/>
    <property type="project" value="UniProtKB-KW"/>
</dbReference>
<dbReference type="GO" id="GO:0003873">
    <property type="term" value="F:6-phosphofructo-2-kinase activity"/>
    <property type="evidence" value="ECO:0007669"/>
    <property type="project" value="UniProtKB-EC"/>
</dbReference>
<evidence type="ECO:0000256" key="7">
    <source>
        <dbReference type="ARBA" id="ARBA00022741"/>
    </source>
</evidence>
<accession>A0A553R8V7</accession>
<dbReference type="PANTHER" id="PTHR10606">
    <property type="entry name" value="6-PHOSPHOFRUCTO-2-KINASE/FRUCTOSE-2,6-BISPHOSPHATASE"/>
    <property type="match status" value="1"/>
</dbReference>
<evidence type="ECO:0000313" key="20">
    <source>
        <dbReference type="EMBL" id="TRY98612.1"/>
    </source>
</evidence>
<sequence length="398" mass="45293">MIGSSADSPVLSARRELSFIQVINVGQRFLVNRVQDYIQSKIVYYLMNIHVQKHSIYLCRHGESEHNVQGCIGGDSELSARGKEFSRALRVFLEKQKIPDLKVWTSQLRRSIQTAEELCVPYEQWKILNEIDAGICEEMTYEKIEETYPNEFILRDQDKYHYRYPGGEVSGNRNNVLRDESSGVLTRRSRVFCAIALDVLPRMMALDLRTEHLALSTERSYQDLVQRLEPVIMELERQGNVLVVCHQAVMRCLLAYFLDKSAMFLYHLNQSLSSFPADDLPYLKCPLHVVLKLTPVAYGCKVEMFDLKVEAVNTHRDRPLGGRRQDVALPALLRRNSFTPLSSHDQAKRPRLFSVGNQPPRKLTSAPALTQPHLSESAELSESPVSSDARGISAVTDS</sequence>
<evidence type="ECO:0000256" key="9">
    <source>
        <dbReference type="ARBA" id="ARBA00022840"/>
    </source>
</evidence>
<dbReference type="PROSITE" id="PS00175">
    <property type="entry name" value="PG_MUTASE"/>
    <property type="match status" value="1"/>
</dbReference>
<reference evidence="20 21" key="1">
    <citation type="journal article" date="2019" name="Sci. Data">
        <title>Hybrid genome assembly and annotation of Danionella translucida.</title>
        <authorList>
            <person name="Kadobianskyi M."/>
            <person name="Schulze L."/>
            <person name="Schuelke M."/>
            <person name="Judkewitz B."/>
        </authorList>
    </citation>
    <scope>NUCLEOTIDE SEQUENCE [LARGE SCALE GENOMIC DNA]</scope>
    <source>
        <strain evidence="20 21">Bolton</strain>
    </source>
</reference>
<dbReference type="GO" id="GO:0006003">
    <property type="term" value="P:fructose 2,6-bisphosphate metabolic process"/>
    <property type="evidence" value="ECO:0007669"/>
    <property type="project" value="InterPro"/>
</dbReference>
<evidence type="ECO:0000256" key="16">
    <source>
        <dbReference type="PIRSR" id="PIRSR613078-2"/>
    </source>
</evidence>
<evidence type="ECO:0000256" key="3">
    <source>
        <dbReference type="ARBA" id="ARBA00012130"/>
    </source>
</evidence>
<dbReference type="Gene3D" id="3.40.50.1240">
    <property type="entry name" value="Phosphoglycerate mutase-like"/>
    <property type="match status" value="1"/>
</dbReference>
<feature type="active site" description="Tele-phosphohistidine intermediate" evidence="15">
    <location>
        <position position="61"/>
    </location>
</feature>
<dbReference type="AlphaFoldDB" id="A0A553R8V7"/>
<feature type="site" description="Transition state stabilizer" evidence="17">
    <location>
        <position position="246"/>
    </location>
</feature>
<dbReference type="InterPro" id="IPR013078">
    <property type="entry name" value="His_Pase_superF_clade-1"/>
</dbReference>
<comment type="function">
    <text evidence="1">Synthesis and degradation of fructose 2,6-bisphosphate.</text>
</comment>
<dbReference type="GO" id="GO:0006000">
    <property type="term" value="P:fructose metabolic process"/>
    <property type="evidence" value="ECO:0007669"/>
    <property type="project" value="InterPro"/>
</dbReference>
<dbReference type="SMART" id="SM00855">
    <property type="entry name" value="PGAM"/>
    <property type="match status" value="1"/>
</dbReference>
<keyword evidence="10" id="KW-0007">Acetylation</keyword>
<keyword evidence="9" id="KW-0067">ATP-binding</keyword>
<dbReference type="InterPro" id="IPR029033">
    <property type="entry name" value="His_PPase_superfam"/>
</dbReference>
<feature type="region of interest" description="Disordered" evidence="18">
    <location>
        <begin position="340"/>
        <end position="398"/>
    </location>
</feature>
<evidence type="ECO:0000259" key="19">
    <source>
        <dbReference type="Pfam" id="PF01591"/>
    </source>
</evidence>
<evidence type="ECO:0000256" key="12">
    <source>
        <dbReference type="ARBA" id="ARBA00040487"/>
    </source>
</evidence>
<evidence type="ECO:0000313" key="21">
    <source>
        <dbReference type="Proteomes" id="UP000316079"/>
    </source>
</evidence>
<dbReference type="InterPro" id="IPR013079">
    <property type="entry name" value="6Phosfructo_kin"/>
</dbReference>
<dbReference type="GO" id="GO:0005829">
    <property type="term" value="C:cytosol"/>
    <property type="evidence" value="ECO:0007669"/>
    <property type="project" value="TreeGrafter"/>
</dbReference>
<dbReference type="STRING" id="623744.A0A553R8V7"/>
<name>A0A553R8V7_9TELE</name>
<keyword evidence="11" id="KW-0511">Multifunctional enzyme</keyword>
<dbReference type="InterPro" id="IPR003094">
    <property type="entry name" value="6Pfruct_kin"/>
</dbReference>
<keyword evidence="8" id="KW-0378">Hydrolase</keyword>
<evidence type="ECO:0000256" key="6">
    <source>
        <dbReference type="ARBA" id="ARBA00022679"/>
    </source>
</evidence>
<evidence type="ECO:0000256" key="14">
    <source>
        <dbReference type="ARBA" id="ARBA00046386"/>
    </source>
</evidence>
<dbReference type="PRINTS" id="PR00991">
    <property type="entry name" value="6PFRUCTKNASE"/>
</dbReference>
<dbReference type="Proteomes" id="UP000316079">
    <property type="component" value="Unassembled WGS sequence"/>
</dbReference>
<keyword evidence="7" id="KW-0547">Nucleotide-binding</keyword>
<evidence type="ECO:0000256" key="1">
    <source>
        <dbReference type="ARBA" id="ARBA00003771"/>
    </source>
</evidence>
<comment type="caution">
    <text evidence="20">The sequence shown here is derived from an EMBL/GenBank/DDBJ whole genome shotgun (WGS) entry which is preliminary data.</text>
</comment>
<dbReference type="InterPro" id="IPR001345">
    <property type="entry name" value="PG/BPGM_mutase_AS"/>
</dbReference>
<dbReference type="EMBL" id="SRMA01025157">
    <property type="protein sequence ID" value="TRY98612.1"/>
    <property type="molecule type" value="Genomic_DNA"/>
</dbReference>
<gene>
    <name evidence="20" type="ORF">DNTS_005288</name>
</gene>
<protein>
    <recommendedName>
        <fullName evidence="12">6-phosphofructo-2-kinase/fructose-2,6-bisphosphatase 2</fullName>
        <ecNumber evidence="3">2.7.1.105</ecNumber>
        <ecNumber evidence="4">3.1.3.46</ecNumber>
    </recommendedName>
    <alternativeName>
        <fullName evidence="13">6PF-2-K/Fru-2,6-P2ase heart-type isozyme</fullName>
    </alternativeName>
</protein>
<feature type="compositionally biased region" description="Polar residues" evidence="18">
    <location>
        <begin position="372"/>
        <end position="386"/>
    </location>
</feature>
<evidence type="ECO:0000256" key="13">
    <source>
        <dbReference type="ARBA" id="ARBA00041796"/>
    </source>
</evidence>
<feature type="active site" description="Proton donor/acceptor" evidence="15">
    <location>
        <position position="146"/>
    </location>
</feature>
<organism evidence="20 21">
    <name type="scientific">Danionella cerebrum</name>
    <dbReference type="NCBI Taxonomy" id="2873325"/>
    <lineage>
        <taxon>Eukaryota</taxon>
        <taxon>Metazoa</taxon>
        <taxon>Chordata</taxon>
        <taxon>Craniata</taxon>
        <taxon>Vertebrata</taxon>
        <taxon>Euteleostomi</taxon>
        <taxon>Actinopterygii</taxon>
        <taxon>Neopterygii</taxon>
        <taxon>Teleostei</taxon>
        <taxon>Ostariophysi</taxon>
        <taxon>Cypriniformes</taxon>
        <taxon>Danionidae</taxon>
        <taxon>Danioninae</taxon>
        <taxon>Danionella</taxon>
    </lineage>
</organism>
<keyword evidence="21" id="KW-1185">Reference proteome</keyword>
<keyword evidence="5" id="KW-0597">Phosphoprotein</keyword>
<evidence type="ECO:0000256" key="2">
    <source>
        <dbReference type="ARBA" id="ARBA00008408"/>
    </source>
</evidence>
<evidence type="ECO:0000256" key="17">
    <source>
        <dbReference type="PIRSR" id="PIRSR613078-3"/>
    </source>
</evidence>
<feature type="domain" description="6-phosphofructo-2-kinase" evidence="19">
    <location>
        <begin position="14"/>
        <end position="52"/>
    </location>
</feature>
<proteinExistence type="inferred from homology"/>
<dbReference type="Pfam" id="PF01591">
    <property type="entry name" value="6PF2K"/>
    <property type="match status" value="1"/>
</dbReference>